<evidence type="ECO:0008006" key="3">
    <source>
        <dbReference type="Google" id="ProtNLM"/>
    </source>
</evidence>
<dbReference type="PANTHER" id="PTHR37029:SF1">
    <property type="entry name" value="SSR1768 PROTEIN"/>
    <property type="match status" value="1"/>
</dbReference>
<dbReference type="EMBL" id="AP024714">
    <property type="protein sequence ID" value="BCX80476.1"/>
    <property type="molecule type" value="Genomic_DNA"/>
</dbReference>
<gene>
    <name evidence="1" type="ORF">MIT9_P0049</name>
</gene>
<keyword evidence="2" id="KW-1185">Reference proteome</keyword>
<dbReference type="AlphaFoldDB" id="A0AAU9CG16"/>
<organism evidence="1 2">
    <name type="scientific">Methylomarinovum caldicuralii</name>
    <dbReference type="NCBI Taxonomy" id="438856"/>
    <lineage>
        <taxon>Bacteria</taxon>
        <taxon>Pseudomonadati</taxon>
        <taxon>Pseudomonadota</taxon>
        <taxon>Gammaproteobacteria</taxon>
        <taxon>Methylococcales</taxon>
        <taxon>Methylothermaceae</taxon>
        <taxon>Methylomarinovum</taxon>
    </lineage>
</organism>
<name>A0AAU9CG16_9GAMM</name>
<dbReference type="Pfam" id="PF10049">
    <property type="entry name" value="DUF2283"/>
    <property type="match status" value="1"/>
</dbReference>
<dbReference type="RefSeq" id="WP_317705464.1">
    <property type="nucleotide sequence ID" value="NZ_AP024714.1"/>
</dbReference>
<evidence type="ECO:0000313" key="2">
    <source>
        <dbReference type="Proteomes" id="UP001321825"/>
    </source>
</evidence>
<protein>
    <recommendedName>
        <fullName evidence="3">DUF2283 domain-containing protein</fullName>
    </recommendedName>
</protein>
<proteinExistence type="predicted"/>
<sequence length="65" mass="7604">MKIQYFKDTDTLYIEFRPGDIVETRELDEDTLLDLDARGQVCAITLEHAKERADIDHLHFEQIPA</sequence>
<evidence type="ECO:0000313" key="1">
    <source>
        <dbReference type="EMBL" id="BCX80476.1"/>
    </source>
</evidence>
<dbReference type="Proteomes" id="UP001321825">
    <property type="component" value="Chromosome"/>
</dbReference>
<dbReference type="InterPro" id="IPR019270">
    <property type="entry name" value="DUF2283"/>
</dbReference>
<dbReference type="KEGG" id="mcau:MIT9_P0049"/>
<reference evidence="2" key="1">
    <citation type="journal article" date="2024" name="Int. J. Syst. Evol. Microbiol.">
        <title>Methylomarinovum tepidoasis sp. nov., a moderately thermophilic methanotroph of the family Methylothermaceae isolated from a deep-sea hydrothermal field.</title>
        <authorList>
            <person name="Hirayama H."/>
            <person name="Takaki Y."/>
            <person name="Abe M."/>
            <person name="Miyazaki M."/>
            <person name="Uematsu K."/>
            <person name="Matsui Y."/>
            <person name="Takai K."/>
        </authorList>
    </citation>
    <scope>NUCLEOTIDE SEQUENCE [LARGE SCALE GENOMIC DNA]</scope>
    <source>
        <strain evidence="2">IT-9</strain>
    </source>
</reference>
<accession>A0AAU9CG16</accession>
<dbReference type="PANTHER" id="PTHR37029">
    <property type="entry name" value="SSR1768 PROTEIN"/>
    <property type="match status" value="1"/>
</dbReference>